<dbReference type="PANTHER" id="PTHR32134">
    <property type="entry name" value="FNIP REPEAT-CONTAINING PROTEIN"/>
    <property type="match status" value="1"/>
</dbReference>
<evidence type="ECO:0008006" key="3">
    <source>
        <dbReference type="Google" id="ProtNLM"/>
    </source>
</evidence>
<dbReference type="Proteomes" id="UP000076078">
    <property type="component" value="Unassembled WGS sequence"/>
</dbReference>
<dbReference type="InterPro" id="IPR051251">
    <property type="entry name" value="STK_FNIP-Repeat"/>
</dbReference>
<protein>
    <recommendedName>
        <fullName evidence="3">FNIP repeat-containing protein</fullName>
    </recommendedName>
</protein>
<sequence length="553" mass="63009">MDRIHLIRNDRLRLYFLGSCKSLYSLKNKIMFLDFPYAHIERLFTGEITGHFPSRYSRMSLDDHNRKLSQRSLVIDHLTLSAEHHVSGHQQQSPMELNQVPRGISTLHFSGCMKRLRSIQETLLKSSPSLLELNIRHYCHCTDTLEHGLIPISVDKLLLHYTHEEMVRPVIPHTVREVTIKGNTYTLEPGVIPEGVVRLSLECPLNLIKVGSIPKSVRHLTINATYTYRYQRHQQPVRIVLEEGVIPNQVVECHLKFDMSHNGSCDNIVVGPRCFPTSIRTLYIESTHAIHYHDFNCIPSFVNRLYLINSSEKRIELPGIPSSVTDLTLLKKFKNIRAISHYLPSIGSINLHSKMIGSTDISRIPSSIKSLTTNYSSSLFKGFSRLSFIHTLSITISDNDVKEPLPSSISKLSITVHRDNVVIKKGMIPSSVKKLHLNLYGLVVMEDYAIPDSVKSLCVQGRLNNIDLSQYHSVVKYKTSSFISRVFNTSAMPPKIKTLTIQRASKETTFEEFNLPSLESVTIIFSQDSNKFIPSRDSLKIPQYIPIIMEDEK</sequence>
<gene>
    <name evidence="1" type="ORF">DLAC_01706</name>
</gene>
<dbReference type="InParanoid" id="A0A152A649"/>
<dbReference type="STRING" id="361077.A0A152A649"/>
<accession>A0A152A649</accession>
<organism evidence="1 2">
    <name type="scientific">Tieghemostelium lacteum</name>
    <name type="common">Slime mold</name>
    <name type="synonym">Dictyostelium lacteum</name>
    <dbReference type="NCBI Taxonomy" id="361077"/>
    <lineage>
        <taxon>Eukaryota</taxon>
        <taxon>Amoebozoa</taxon>
        <taxon>Evosea</taxon>
        <taxon>Eumycetozoa</taxon>
        <taxon>Dictyostelia</taxon>
        <taxon>Dictyosteliales</taxon>
        <taxon>Raperosteliaceae</taxon>
        <taxon>Tieghemostelium</taxon>
    </lineage>
</organism>
<dbReference type="PANTHER" id="PTHR32134:SF92">
    <property type="entry name" value="FNIP REPEAT-CONTAINING PROTEIN"/>
    <property type="match status" value="1"/>
</dbReference>
<evidence type="ECO:0000313" key="2">
    <source>
        <dbReference type="Proteomes" id="UP000076078"/>
    </source>
</evidence>
<reference evidence="1 2" key="1">
    <citation type="submission" date="2015-12" db="EMBL/GenBank/DDBJ databases">
        <title>Dictyostelia acquired genes for synthesis and detection of signals that induce cell-type specialization by lateral gene transfer from prokaryotes.</title>
        <authorList>
            <person name="Gloeckner G."/>
            <person name="Schaap P."/>
        </authorList>
    </citation>
    <scope>NUCLEOTIDE SEQUENCE [LARGE SCALE GENOMIC DNA]</scope>
    <source>
        <strain evidence="1 2">TK</strain>
    </source>
</reference>
<evidence type="ECO:0000313" key="1">
    <source>
        <dbReference type="EMBL" id="KYR01702.1"/>
    </source>
</evidence>
<keyword evidence="2" id="KW-1185">Reference proteome</keyword>
<proteinExistence type="predicted"/>
<dbReference type="AlphaFoldDB" id="A0A152A649"/>
<comment type="caution">
    <text evidence="1">The sequence shown here is derived from an EMBL/GenBank/DDBJ whole genome shotgun (WGS) entry which is preliminary data.</text>
</comment>
<name>A0A152A649_TIELA</name>
<dbReference type="EMBL" id="LODT01000006">
    <property type="protein sequence ID" value="KYR01702.1"/>
    <property type="molecule type" value="Genomic_DNA"/>
</dbReference>